<keyword evidence="2" id="KW-1003">Cell membrane</keyword>
<evidence type="ECO:0000259" key="7">
    <source>
        <dbReference type="Pfam" id="PF02656"/>
    </source>
</evidence>
<proteinExistence type="predicted"/>
<feature type="transmembrane region" description="Helical" evidence="6">
    <location>
        <begin position="64"/>
        <end position="84"/>
    </location>
</feature>
<comment type="subcellular location">
    <subcellularLocation>
        <location evidence="1">Cell membrane</location>
        <topology evidence="1">Multi-pass membrane protein</topology>
    </subcellularLocation>
</comment>
<keyword evidence="3 6" id="KW-0812">Transmembrane</keyword>
<evidence type="ECO:0000313" key="9">
    <source>
        <dbReference type="Proteomes" id="UP000682202"/>
    </source>
</evidence>
<gene>
    <name evidence="8" type="ORF">F6B93_14095</name>
</gene>
<dbReference type="InterPro" id="IPR003807">
    <property type="entry name" value="DUF202"/>
</dbReference>
<dbReference type="Pfam" id="PF02656">
    <property type="entry name" value="DUF202"/>
    <property type="match status" value="1"/>
</dbReference>
<evidence type="ECO:0000256" key="5">
    <source>
        <dbReference type="ARBA" id="ARBA00023136"/>
    </source>
</evidence>
<keyword evidence="5 6" id="KW-0472">Membrane</keyword>
<evidence type="ECO:0000256" key="6">
    <source>
        <dbReference type="SAM" id="Phobius"/>
    </source>
</evidence>
<dbReference type="Proteomes" id="UP000682202">
    <property type="component" value="Chromosome"/>
</dbReference>
<dbReference type="InterPro" id="IPR052053">
    <property type="entry name" value="IM_YidH-like"/>
</dbReference>
<organism evidence="8 9">
    <name type="scientific">Mycobacterium spongiae</name>
    <dbReference type="NCBI Taxonomy" id="886343"/>
    <lineage>
        <taxon>Bacteria</taxon>
        <taxon>Bacillati</taxon>
        <taxon>Actinomycetota</taxon>
        <taxon>Actinomycetes</taxon>
        <taxon>Mycobacteriales</taxon>
        <taxon>Mycobacteriaceae</taxon>
        <taxon>Mycobacterium</taxon>
    </lineage>
</organism>
<keyword evidence="9" id="KW-1185">Reference proteome</keyword>
<dbReference type="KEGG" id="mspg:F6B93_14095"/>
<evidence type="ECO:0000256" key="1">
    <source>
        <dbReference type="ARBA" id="ARBA00004651"/>
    </source>
</evidence>
<evidence type="ECO:0000256" key="3">
    <source>
        <dbReference type="ARBA" id="ARBA00022692"/>
    </source>
</evidence>
<feature type="transmembrane region" description="Helical" evidence="6">
    <location>
        <begin position="32"/>
        <end position="52"/>
    </location>
</feature>
<feature type="transmembrane region" description="Helical" evidence="6">
    <location>
        <begin position="104"/>
        <end position="123"/>
    </location>
</feature>
<dbReference type="AlphaFoldDB" id="A0A975PXG4"/>
<protein>
    <submittedName>
        <fullName evidence="8">DUF202 domain-containing protein</fullName>
    </submittedName>
</protein>
<evidence type="ECO:0000256" key="4">
    <source>
        <dbReference type="ARBA" id="ARBA00022989"/>
    </source>
</evidence>
<evidence type="ECO:0000256" key="2">
    <source>
        <dbReference type="ARBA" id="ARBA00022475"/>
    </source>
</evidence>
<dbReference type="RefSeq" id="WP_211695642.1">
    <property type="nucleotide sequence ID" value="NZ_CP046600.1"/>
</dbReference>
<accession>A0A975PXG4</accession>
<feature type="domain" description="DUF202" evidence="7">
    <location>
        <begin position="23"/>
        <end position="90"/>
    </location>
</feature>
<dbReference type="EMBL" id="CP046600">
    <property type="protein sequence ID" value="QUR68067.1"/>
    <property type="molecule type" value="Genomic_DNA"/>
</dbReference>
<keyword evidence="4 6" id="KW-1133">Transmembrane helix</keyword>
<reference evidence="8" key="1">
    <citation type="submission" date="2019-12" db="EMBL/GenBank/DDBJ databases">
        <title>Mycobacterium spongiae sp. nov.</title>
        <authorList>
            <person name="Stinear T."/>
        </authorList>
    </citation>
    <scope>NUCLEOTIDE SEQUENCE</scope>
    <source>
        <strain evidence="8">FSD4b-SM</strain>
    </source>
</reference>
<dbReference type="PANTHER" id="PTHR34187">
    <property type="entry name" value="FGR18P"/>
    <property type="match status" value="1"/>
</dbReference>
<evidence type="ECO:0000313" key="8">
    <source>
        <dbReference type="EMBL" id="QUR68067.1"/>
    </source>
</evidence>
<sequence length="128" mass="13508">MADEPSAAESAADSAAEIEPDYRFTLANERTFLAWQRTSLGLLAAAVALVQLVPELPIPGARRLLGVALGALAILTSGMGLLRWHQTDRAMRRDQPLPRHPTPAYLAVGLAVVGFIALGLVIAKAVTG</sequence>
<name>A0A975PXG4_9MYCO</name>
<dbReference type="PANTHER" id="PTHR34187:SF2">
    <property type="entry name" value="DUF202 DOMAIN-CONTAINING PROTEIN"/>
    <property type="match status" value="1"/>
</dbReference>
<dbReference type="GO" id="GO:0005886">
    <property type="term" value="C:plasma membrane"/>
    <property type="evidence" value="ECO:0007669"/>
    <property type="project" value="UniProtKB-SubCell"/>
</dbReference>